<proteinExistence type="predicted"/>
<feature type="region of interest" description="Disordered" evidence="1">
    <location>
        <begin position="998"/>
        <end position="1017"/>
    </location>
</feature>
<feature type="transmembrane region" description="Helical" evidence="2">
    <location>
        <begin position="412"/>
        <end position="429"/>
    </location>
</feature>
<feature type="transmembrane region" description="Helical" evidence="2">
    <location>
        <begin position="277"/>
        <end position="299"/>
    </location>
</feature>
<dbReference type="eggNOG" id="COG1807">
    <property type="taxonomic scope" value="Bacteria"/>
</dbReference>
<protein>
    <submittedName>
        <fullName evidence="3">Glycosyl transferase family 2</fullName>
    </submittedName>
</protein>
<keyword evidence="2" id="KW-0812">Transmembrane</keyword>
<feature type="transmembrane region" description="Helical" evidence="2">
    <location>
        <begin position="490"/>
        <end position="512"/>
    </location>
</feature>
<evidence type="ECO:0000256" key="1">
    <source>
        <dbReference type="SAM" id="MobiDB-lite"/>
    </source>
</evidence>
<feature type="transmembrane region" description="Helical" evidence="2">
    <location>
        <begin position="554"/>
        <end position="578"/>
    </location>
</feature>
<feature type="transmembrane region" description="Helical" evidence="2">
    <location>
        <begin position="646"/>
        <end position="667"/>
    </location>
</feature>
<dbReference type="EMBL" id="CP002831">
    <property type="protein sequence ID" value="AFC24940.1"/>
    <property type="molecule type" value="Genomic_DNA"/>
</dbReference>
<gene>
    <name evidence="3" type="ordered locus">SGRA_2211</name>
</gene>
<keyword evidence="4" id="KW-1185">Reference proteome</keyword>
<dbReference type="OrthoDB" id="2034231at2"/>
<feature type="transmembrane region" description="Helical" evidence="2">
    <location>
        <begin position="590"/>
        <end position="608"/>
    </location>
</feature>
<feature type="transmembrane region" description="Helical" evidence="2">
    <location>
        <begin position="459"/>
        <end position="478"/>
    </location>
</feature>
<evidence type="ECO:0000313" key="4">
    <source>
        <dbReference type="Proteomes" id="UP000007519"/>
    </source>
</evidence>
<dbReference type="InterPro" id="IPR011990">
    <property type="entry name" value="TPR-like_helical_dom_sf"/>
</dbReference>
<dbReference type="eggNOG" id="COG0457">
    <property type="taxonomic scope" value="Bacteria"/>
</dbReference>
<keyword evidence="3" id="KW-0808">Transferase</keyword>
<sequence length="1017" mass="115518">MAKKNRKASPSPTNFKTYKINYKGQLTVVYPLLAGSELGQFKKDWQTFKKAWPTTPELLLFNSLGDEAAASEWAKWAEEEGENVRYLADKVAPSAIFAQAVAQAQGEDLLFADGSQGIALTNLLDWMDNREEALAANTIYLGSRKHADSKKLQAKDGLLLSQLHNSYLQFWTPLYLQDSQAPFYFMAKALGQQLAQLTVSGQQTDLLLMAQLEGISIQEMPIRWQHAEQRDTGIGRIAQKTFAGLLARPKNKVKYFFLNPWTEASKALAKEPTIYRFLYAVSALLILFIMAGLSFQYGITGDEVLQKTYGDNVLAYFESDGKDRACMNQSNLHYYGGLFDYLAAWCNKYLGWFDTYDTRHLLNALFGFLAILFTARLGKVLSGRWSMALLTLVLLTLSPRFFGHSMNNPKDIPFAMGYMMGIYYMIILTKQLPRPSSRALLMSALGLGITFSMRSGGILLIPYLGLFMGSRVVLCPQLRPALTQFKIGQLFRYAAILLGVSGLGYWMGTWYWPYAQEDIMNHPLESLSEMTNFSTGIRMLWGGKHLWSDQLPWYYIPTWLGISSPIVVLLGLPLVPFLFFRKVFRKKQAYYFNLVLFTGVFPVAYAVYKESSLYDGMRHFLFIYPILVLAAAYGWFNLIRIIKPAAVRYAAIAGVVGLLALPTAWMFRSHPYQYVYFNEFFGGLEEAYGYYETDYWMTCMRNLSDWLIENEPKVKAGEEVIVATNCAKPVAHYFSDYPNVKVRYVRYHERVKTGYDYLLSYSRFVSHGFLQSETWPPAEVVHLEEVDGVPLGAVSKAPDGNKKGELAQKAFKEKRYAEGIALLEEVLAADPKNESAMLVLSQYYPQVGKMEEMKNVLTRMRNLANDYVNGLGMAGVYYLNAQQPDSARYYFERATTLNYKYSFGYFHLANLALKEEKDVNKALSIWADFDQYGGQPAQGYQIAVQVAQQAKNRPYELYFRAKALATAGKHVDAYQLLGQAIAVDPNFEPALKAKKMYDDNSRRARDEEEMARKKGAK</sequence>
<feature type="transmembrane region" description="Helical" evidence="2">
    <location>
        <begin position="360"/>
        <end position="378"/>
    </location>
</feature>
<evidence type="ECO:0000313" key="3">
    <source>
        <dbReference type="EMBL" id="AFC24940.1"/>
    </source>
</evidence>
<dbReference type="Proteomes" id="UP000007519">
    <property type="component" value="Chromosome"/>
</dbReference>
<keyword evidence="2" id="KW-1133">Transmembrane helix</keyword>
<dbReference type="STRING" id="984262.SGRA_2211"/>
<dbReference type="RefSeq" id="WP_015692555.1">
    <property type="nucleotide sequence ID" value="NC_016940.1"/>
</dbReference>
<keyword evidence="2" id="KW-0472">Membrane</keyword>
<dbReference type="HOGENOM" id="CLU_296636_0_0_10"/>
<evidence type="ECO:0000256" key="2">
    <source>
        <dbReference type="SAM" id="Phobius"/>
    </source>
</evidence>
<dbReference type="KEGG" id="sgn:SGRA_2211"/>
<dbReference type="InterPro" id="IPR019734">
    <property type="entry name" value="TPR_rpt"/>
</dbReference>
<name>H6L3J2_SAPGL</name>
<organism evidence="3 4">
    <name type="scientific">Saprospira grandis (strain Lewin)</name>
    <dbReference type="NCBI Taxonomy" id="984262"/>
    <lineage>
        <taxon>Bacteria</taxon>
        <taxon>Pseudomonadati</taxon>
        <taxon>Bacteroidota</taxon>
        <taxon>Saprospiria</taxon>
        <taxon>Saprospirales</taxon>
        <taxon>Saprospiraceae</taxon>
        <taxon>Saprospira</taxon>
    </lineage>
</organism>
<accession>H6L3J2</accession>
<dbReference type="AlphaFoldDB" id="H6L3J2"/>
<dbReference type="SMART" id="SM00028">
    <property type="entry name" value="TPR"/>
    <property type="match status" value="3"/>
</dbReference>
<reference evidence="3 4" key="1">
    <citation type="journal article" date="2012" name="Stand. Genomic Sci.">
        <title>Complete genome sequencing and analysis of Saprospira grandis str. Lewin, a predatory marine bacterium.</title>
        <authorList>
            <person name="Saw J.H."/>
            <person name="Yuryev A."/>
            <person name="Kanbe M."/>
            <person name="Hou S."/>
            <person name="Young A.G."/>
            <person name="Aizawa S."/>
            <person name="Alam M."/>
        </authorList>
    </citation>
    <scope>NUCLEOTIDE SEQUENCE [LARGE SCALE GENOMIC DNA]</scope>
    <source>
        <strain evidence="3 4">Lewin</strain>
    </source>
</reference>
<feature type="transmembrane region" description="Helical" evidence="2">
    <location>
        <begin position="436"/>
        <end position="453"/>
    </location>
</feature>
<feature type="transmembrane region" description="Helical" evidence="2">
    <location>
        <begin position="620"/>
        <end position="639"/>
    </location>
</feature>
<feature type="transmembrane region" description="Helical" evidence="2">
    <location>
        <begin position="385"/>
        <end position="406"/>
    </location>
</feature>
<dbReference type="SUPFAM" id="SSF48452">
    <property type="entry name" value="TPR-like"/>
    <property type="match status" value="1"/>
</dbReference>
<dbReference type="Gene3D" id="1.25.40.10">
    <property type="entry name" value="Tetratricopeptide repeat domain"/>
    <property type="match status" value="1"/>
</dbReference>
<dbReference type="GO" id="GO:0016740">
    <property type="term" value="F:transferase activity"/>
    <property type="evidence" value="ECO:0007669"/>
    <property type="project" value="UniProtKB-KW"/>
</dbReference>